<gene>
    <name evidence="1" type="ORF">GH808_04310</name>
</gene>
<dbReference type="InterPro" id="IPR011664">
    <property type="entry name" value="Abi_system_AbiD/AbiF-like"/>
</dbReference>
<dbReference type="Pfam" id="PF07751">
    <property type="entry name" value="Abi_2"/>
    <property type="match status" value="1"/>
</dbReference>
<dbReference type="Proteomes" id="UP000603234">
    <property type="component" value="Unassembled WGS sequence"/>
</dbReference>
<reference evidence="1 2" key="1">
    <citation type="journal article" date="2020" name="mSystems">
        <title>Defining Genomic and Predicted Metabolic Features of the Acetobacterium Genus.</title>
        <authorList>
            <person name="Ross D.E."/>
            <person name="Marshall C.W."/>
            <person name="Gulliver D."/>
            <person name="May H.D."/>
            <person name="Norman R.S."/>
        </authorList>
    </citation>
    <scope>NUCLEOTIDE SEQUENCE [LARGE SCALE GENOMIC DNA]</scope>
    <source>
        <strain evidence="1 2">DSM 8238</strain>
    </source>
</reference>
<dbReference type="EMBL" id="WJBC01000004">
    <property type="protein sequence ID" value="MBC3803656.1"/>
    <property type="molecule type" value="Genomic_DNA"/>
</dbReference>
<keyword evidence="2" id="KW-1185">Reference proteome</keyword>
<evidence type="ECO:0000313" key="1">
    <source>
        <dbReference type="EMBL" id="MBC3803656.1"/>
    </source>
</evidence>
<proteinExistence type="predicted"/>
<protein>
    <recommendedName>
        <fullName evidence="3">Abortive infection bacteriophage resistance protein</fullName>
    </recommendedName>
</protein>
<comment type="caution">
    <text evidence="1">The sequence shown here is derived from an EMBL/GenBank/DDBJ whole genome shotgun (WGS) entry which is preliminary data.</text>
</comment>
<sequence>MGLKPPLSYVDQIERLKKNGVEIPDYETALSVLSEANYYRLSGYALQFRIDPQKSRYQSGTSFEKIHNLYLFDTELRNLLKSYLEKIEILCRTRIAYGFSLNKCQLPPHDGHYEDRNFYNKDSHKKIIESLHREENYNKDSLIVKHHRAKYENKMPLWVCVEIMSFSNLSKLYHAMYISDKETIAASLSTRHDILSNHLHCLSNLRNKCAHGARLYNSVYNPPPKLGIATLKKYPDLKSNSFLAYLIIIIRRLTQNEDKKALVDSFFNLIDKYHIYLDLDYLGCPVNYEMILRGEIN</sequence>
<name>A0ABR6WTW4_9FIRM</name>
<organism evidence="1 2">
    <name type="scientific">Acetobacterium fimetarium</name>
    <dbReference type="NCBI Taxonomy" id="52691"/>
    <lineage>
        <taxon>Bacteria</taxon>
        <taxon>Bacillati</taxon>
        <taxon>Bacillota</taxon>
        <taxon>Clostridia</taxon>
        <taxon>Eubacteriales</taxon>
        <taxon>Eubacteriaceae</taxon>
        <taxon>Acetobacterium</taxon>
    </lineage>
</organism>
<evidence type="ECO:0000313" key="2">
    <source>
        <dbReference type="Proteomes" id="UP000603234"/>
    </source>
</evidence>
<accession>A0ABR6WTW4</accession>
<dbReference type="RefSeq" id="WP_186841561.1">
    <property type="nucleotide sequence ID" value="NZ_WJBC01000004.1"/>
</dbReference>
<evidence type="ECO:0008006" key="3">
    <source>
        <dbReference type="Google" id="ProtNLM"/>
    </source>
</evidence>